<dbReference type="InterPro" id="IPR008928">
    <property type="entry name" value="6-hairpin_glycosidase_sf"/>
</dbReference>
<dbReference type="GO" id="GO:0016853">
    <property type="term" value="F:isomerase activity"/>
    <property type="evidence" value="ECO:0007669"/>
    <property type="project" value="UniProtKB-KW"/>
</dbReference>
<evidence type="ECO:0000256" key="3">
    <source>
        <dbReference type="SAM" id="MobiDB-lite"/>
    </source>
</evidence>
<gene>
    <name evidence="4" type="ORF">L1785_21875</name>
</gene>
<accession>A0AA41UBC7</accession>
<dbReference type="InterPro" id="IPR012341">
    <property type="entry name" value="6hp_glycosidase-like_sf"/>
</dbReference>
<reference evidence="4" key="1">
    <citation type="submission" date="2022-01" db="EMBL/GenBank/DDBJ databases">
        <title>Antribacter sp. nov., isolated from Guizhou of China.</title>
        <authorList>
            <person name="Chengliang C."/>
            <person name="Ya Z."/>
        </authorList>
    </citation>
    <scope>NUCLEOTIDE SEQUENCE</scope>
    <source>
        <strain evidence="4">KLBMP 9083</strain>
    </source>
</reference>
<comment type="caution">
    <text evidence="4">The sequence shown here is derived from an EMBL/GenBank/DDBJ whole genome shotgun (WGS) entry which is preliminary data.</text>
</comment>
<protein>
    <submittedName>
        <fullName evidence="4">AGE family epimerase/isomerase</fullName>
    </submittedName>
</protein>
<dbReference type="Gene3D" id="1.50.10.10">
    <property type="match status" value="1"/>
</dbReference>
<name>A0AA41UBC7_9MICO</name>
<proteinExistence type="inferred from homology"/>
<feature type="region of interest" description="Disordered" evidence="3">
    <location>
        <begin position="1"/>
        <end position="27"/>
    </location>
</feature>
<dbReference type="AlphaFoldDB" id="A0AA41UBC7"/>
<evidence type="ECO:0000256" key="2">
    <source>
        <dbReference type="ARBA" id="ARBA00023235"/>
    </source>
</evidence>
<sequence length="432" mass="47050">MRNDQAPAGAGLPEQIAPSAAVPADVSADEQAGASAWRREHFAGLLDFAAGSLRPDGAAQWLDDDGVRDASHPVETWITSRMAHTFAFGSLLGVPGARERADLALRGLTDVLADQEFGGWVAGRGPEADAVVGRKQAYAHAFVVLAASSGSLAGIAGAPALLEQALRTLDERFWEPEHRLHLDERSRDWSVVDPYRGVNANMHAVEALLAAHGATGDREWIERARSIGDRVIAWAEANAWRLPEHFDAAWEPQLEYNADRPRDQFKPYGATPGHGLEWARLLLQLDAEGGTPGMRTVAAEALFDRAVTDGWDPLGGGFVYTTDWQGTPVEPRRFHWVAAEAVAAADVLHRVTGSSRYAELAERWWVWIRRYLVDTERGSWHHELDTSNVPSGRTWIGKPDVYHAAQAVILPELPLTGSFAASAKQAGEILAP</sequence>
<keyword evidence="2" id="KW-0413">Isomerase</keyword>
<evidence type="ECO:0000313" key="5">
    <source>
        <dbReference type="Proteomes" id="UP001165405"/>
    </source>
</evidence>
<dbReference type="EMBL" id="JAKGSG010000065">
    <property type="protein sequence ID" value="MCF4123617.1"/>
    <property type="molecule type" value="Genomic_DNA"/>
</dbReference>
<dbReference type="RefSeq" id="WP_236091369.1">
    <property type="nucleotide sequence ID" value="NZ_JAKGSG010000065.1"/>
</dbReference>
<organism evidence="4 5">
    <name type="scientific">Antribacter soli</name>
    <dbReference type="NCBI Taxonomy" id="2910976"/>
    <lineage>
        <taxon>Bacteria</taxon>
        <taxon>Bacillati</taxon>
        <taxon>Actinomycetota</taxon>
        <taxon>Actinomycetes</taxon>
        <taxon>Micrococcales</taxon>
        <taxon>Promicromonosporaceae</taxon>
        <taxon>Antribacter</taxon>
    </lineage>
</organism>
<keyword evidence="5" id="KW-1185">Reference proteome</keyword>
<dbReference type="Proteomes" id="UP001165405">
    <property type="component" value="Unassembled WGS sequence"/>
</dbReference>
<dbReference type="PANTHER" id="PTHR15108">
    <property type="entry name" value="N-ACYLGLUCOSAMINE-2-EPIMERASE"/>
    <property type="match status" value="1"/>
</dbReference>
<dbReference type="SUPFAM" id="SSF48208">
    <property type="entry name" value="Six-hairpin glycosidases"/>
    <property type="match status" value="1"/>
</dbReference>
<evidence type="ECO:0000313" key="4">
    <source>
        <dbReference type="EMBL" id="MCF4123617.1"/>
    </source>
</evidence>
<comment type="similarity">
    <text evidence="1">Belongs to the N-acylglucosamine 2-epimerase family.</text>
</comment>
<evidence type="ECO:0000256" key="1">
    <source>
        <dbReference type="ARBA" id="ARBA00008558"/>
    </source>
</evidence>
<dbReference type="InterPro" id="IPR010819">
    <property type="entry name" value="AGE/CE"/>
</dbReference>
<dbReference type="GO" id="GO:0005975">
    <property type="term" value="P:carbohydrate metabolic process"/>
    <property type="evidence" value="ECO:0007669"/>
    <property type="project" value="InterPro"/>
</dbReference>
<dbReference type="Pfam" id="PF07221">
    <property type="entry name" value="GlcNAc_2-epim"/>
    <property type="match status" value="1"/>
</dbReference>
<feature type="compositionally biased region" description="Low complexity" evidence="3">
    <location>
        <begin position="17"/>
        <end position="26"/>
    </location>
</feature>